<accession>A0A383EB16</accession>
<sequence>MAIQVFTVDEGIRVDNGSGTTVWDVDNAGAMTVASTSRLTGIVTMGTAGNTYAFPAVDGSPNTVLTTDGAGTLTFTDPGAGYVWNVTDGSTSQAVADTESVTFTAGTAITAVLGGTRELTITNTGVTSAVAGTAISVSAATGAVTFTNTGVTSVAGTT</sequence>
<proteinExistence type="predicted"/>
<organism evidence="1">
    <name type="scientific">marine metagenome</name>
    <dbReference type="NCBI Taxonomy" id="408172"/>
    <lineage>
        <taxon>unclassified sequences</taxon>
        <taxon>metagenomes</taxon>
        <taxon>ecological metagenomes</taxon>
    </lineage>
</organism>
<name>A0A383EB16_9ZZZZ</name>
<evidence type="ECO:0000313" key="1">
    <source>
        <dbReference type="EMBL" id="SVE54036.1"/>
    </source>
</evidence>
<dbReference type="AlphaFoldDB" id="A0A383EB16"/>
<feature type="non-terminal residue" evidence="1">
    <location>
        <position position="158"/>
    </location>
</feature>
<gene>
    <name evidence="1" type="ORF">METZ01_LOCUS506890</name>
</gene>
<protein>
    <submittedName>
        <fullName evidence="1">Uncharacterized protein</fullName>
    </submittedName>
</protein>
<reference evidence="1" key="1">
    <citation type="submission" date="2018-05" db="EMBL/GenBank/DDBJ databases">
        <authorList>
            <person name="Lanie J.A."/>
            <person name="Ng W.-L."/>
            <person name="Kazmierczak K.M."/>
            <person name="Andrzejewski T.M."/>
            <person name="Davidsen T.M."/>
            <person name="Wayne K.J."/>
            <person name="Tettelin H."/>
            <person name="Glass J.I."/>
            <person name="Rusch D."/>
            <person name="Podicherti R."/>
            <person name="Tsui H.-C.T."/>
            <person name="Winkler M.E."/>
        </authorList>
    </citation>
    <scope>NUCLEOTIDE SEQUENCE</scope>
</reference>
<dbReference type="EMBL" id="UINC01224423">
    <property type="protein sequence ID" value="SVE54036.1"/>
    <property type="molecule type" value="Genomic_DNA"/>
</dbReference>